<proteinExistence type="inferred from homology"/>
<evidence type="ECO:0000313" key="11">
    <source>
        <dbReference type="Proteomes" id="UP000580654"/>
    </source>
</evidence>
<comment type="caution">
    <text evidence="10">The sequence shown here is derived from an EMBL/GenBank/DDBJ whole genome shotgun (WGS) entry which is preliminary data.</text>
</comment>
<evidence type="ECO:0000256" key="3">
    <source>
        <dbReference type="ARBA" id="ARBA00001947"/>
    </source>
</evidence>
<dbReference type="PRINTS" id="PR00919">
    <property type="entry name" value="THERMOPTASE"/>
</dbReference>
<evidence type="ECO:0000256" key="4">
    <source>
        <dbReference type="ARBA" id="ARBA00008236"/>
    </source>
</evidence>
<accession>A0A840YFZ7</accession>
<evidence type="ECO:0000256" key="9">
    <source>
        <dbReference type="ARBA" id="ARBA00023049"/>
    </source>
</evidence>
<evidence type="ECO:0000256" key="5">
    <source>
        <dbReference type="ARBA" id="ARBA00022438"/>
    </source>
</evidence>
<keyword evidence="9" id="KW-0482">Metalloprotease</keyword>
<keyword evidence="5 10" id="KW-0031">Aminopeptidase</keyword>
<comment type="similarity">
    <text evidence="4">Belongs to the peptidase M29 family.</text>
</comment>
<sequence length="421" mass="45234">MDLAPSPTPFPATAAAPDARMDRLAELAVKVGLGLVPGQELVMTAPVEALPLARLITAQAYEAGASLVTTILSDERSSLLRYQHARDESFDAAPGWLFEGMAAAYRGGAARLAIVGSDPSLLSGQDPARVARANRAQSIAYRPALDLIVDSHINWTLVPFAHPAWARAVFPGESEEGAVARLWDAIYATTRVDEPDPIAAWAAHNAGLKARQDRLNERRFHRLHFRGPGTDLIVGLAEGHAWMGGASKAKNGVYGNPNIPTEEVFTTPHRAMTEGTVSATKPLSHQGTLIEGIRVRFEAGAIVEAHATRGQEVLERMISTDAGARQLGEVALVPSSNPIARSGILFLNTLFDENAASHIALGQAYSKCFVDIFPEDELVRRGANRSLIHVDWMIGSPEVEVDGLDTGGERTPLMRGGEWVD</sequence>
<dbReference type="InterPro" id="IPR035097">
    <property type="entry name" value="M29_N-terminal"/>
</dbReference>
<comment type="cofactor">
    <cofactor evidence="3">
        <name>Zn(2+)</name>
        <dbReference type="ChEBI" id="CHEBI:29105"/>
    </cofactor>
</comment>
<dbReference type="Pfam" id="PF02073">
    <property type="entry name" value="Peptidase_M29"/>
    <property type="match status" value="1"/>
</dbReference>
<dbReference type="PANTHER" id="PTHR34448">
    <property type="entry name" value="AMINOPEPTIDASE"/>
    <property type="match status" value="1"/>
</dbReference>
<dbReference type="InterPro" id="IPR052170">
    <property type="entry name" value="M29_Exopeptidase"/>
</dbReference>
<dbReference type="SUPFAM" id="SSF144052">
    <property type="entry name" value="Thermophilic metalloprotease-like"/>
    <property type="match status" value="1"/>
</dbReference>
<keyword evidence="11" id="KW-1185">Reference proteome</keyword>
<keyword evidence="6" id="KW-0645">Protease</keyword>
<dbReference type="RefSeq" id="WP_184514165.1">
    <property type="nucleotide sequence ID" value="NZ_JACIJD010000003.1"/>
</dbReference>
<reference evidence="10 11" key="1">
    <citation type="submission" date="2020-08" db="EMBL/GenBank/DDBJ databases">
        <title>Genomic Encyclopedia of Type Strains, Phase IV (KMG-IV): sequencing the most valuable type-strain genomes for metagenomic binning, comparative biology and taxonomic classification.</title>
        <authorList>
            <person name="Goeker M."/>
        </authorList>
    </citation>
    <scope>NUCLEOTIDE SEQUENCE [LARGE SCALE GENOMIC DNA]</scope>
    <source>
        <strain evidence="10 11">DSM 25622</strain>
    </source>
</reference>
<gene>
    <name evidence="10" type="ORF">FHS87_000813</name>
</gene>
<protein>
    <submittedName>
        <fullName evidence="10">Aminopeptidase</fullName>
        <ecNumber evidence="10">3.4.11.-</ecNumber>
    </submittedName>
</protein>
<evidence type="ECO:0000256" key="7">
    <source>
        <dbReference type="ARBA" id="ARBA00022723"/>
    </source>
</evidence>
<evidence type="ECO:0000256" key="1">
    <source>
        <dbReference type="ARBA" id="ARBA00001941"/>
    </source>
</evidence>
<dbReference type="Proteomes" id="UP000580654">
    <property type="component" value="Unassembled WGS sequence"/>
</dbReference>
<evidence type="ECO:0000256" key="2">
    <source>
        <dbReference type="ARBA" id="ARBA00001946"/>
    </source>
</evidence>
<evidence type="ECO:0000313" key="10">
    <source>
        <dbReference type="EMBL" id="MBB5692794.1"/>
    </source>
</evidence>
<dbReference type="EC" id="3.4.11.-" evidence="10"/>
<dbReference type="GO" id="GO:0046872">
    <property type="term" value="F:metal ion binding"/>
    <property type="evidence" value="ECO:0007669"/>
    <property type="project" value="UniProtKB-KW"/>
</dbReference>
<evidence type="ECO:0000256" key="6">
    <source>
        <dbReference type="ARBA" id="ARBA00022670"/>
    </source>
</evidence>
<dbReference type="PANTHER" id="PTHR34448:SF3">
    <property type="entry name" value="AMINOPEPTIDASE AMPS"/>
    <property type="match status" value="1"/>
</dbReference>
<dbReference type="GO" id="GO:0004177">
    <property type="term" value="F:aminopeptidase activity"/>
    <property type="evidence" value="ECO:0007669"/>
    <property type="project" value="UniProtKB-KW"/>
</dbReference>
<dbReference type="InterPro" id="IPR000787">
    <property type="entry name" value="Peptidase_M29"/>
</dbReference>
<dbReference type="AlphaFoldDB" id="A0A840YFZ7"/>
<dbReference type="GO" id="GO:0008237">
    <property type="term" value="F:metallopeptidase activity"/>
    <property type="evidence" value="ECO:0007669"/>
    <property type="project" value="UniProtKB-KW"/>
</dbReference>
<keyword evidence="7" id="KW-0479">Metal-binding</keyword>
<dbReference type="EMBL" id="JACIJD010000003">
    <property type="protein sequence ID" value="MBB5692794.1"/>
    <property type="molecule type" value="Genomic_DNA"/>
</dbReference>
<keyword evidence="8 10" id="KW-0378">Hydrolase</keyword>
<comment type="cofactor">
    <cofactor evidence="1">
        <name>Co(2+)</name>
        <dbReference type="ChEBI" id="CHEBI:48828"/>
    </cofactor>
</comment>
<organism evidence="10 11">
    <name type="scientific">Muricoccus pecuniae</name>
    <dbReference type="NCBI Taxonomy" id="693023"/>
    <lineage>
        <taxon>Bacteria</taxon>
        <taxon>Pseudomonadati</taxon>
        <taxon>Pseudomonadota</taxon>
        <taxon>Alphaproteobacteria</taxon>
        <taxon>Acetobacterales</taxon>
        <taxon>Roseomonadaceae</taxon>
        <taxon>Muricoccus</taxon>
    </lineage>
</organism>
<dbReference type="Gene3D" id="3.40.1830.10">
    <property type="entry name" value="Thermophilic metalloprotease (M29)"/>
    <property type="match status" value="1"/>
</dbReference>
<evidence type="ECO:0000256" key="8">
    <source>
        <dbReference type="ARBA" id="ARBA00022801"/>
    </source>
</evidence>
<dbReference type="GO" id="GO:0006508">
    <property type="term" value="P:proteolysis"/>
    <property type="evidence" value="ECO:0007669"/>
    <property type="project" value="UniProtKB-KW"/>
</dbReference>
<name>A0A840YFZ7_9PROT</name>
<comment type="cofactor">
    <cofactor evidence="2">
        <name>Mg(2+)</name>
        <dbReference type="ChEBI" id="CHEBI:18420"/>
    </cofactor>
</comment>